<gene>
    <name evidence="1" type="ORF">CFter6_2689</name>
</gene>
<dbReference type="PATRIC" id="fig|158899.10.peg.2682"/>
<accession>A0A127PC96</accession>
<reference evidence="1 2" key="1">
    <citation type="submission" date="2015-11" db="EMBL/GenBank/DDBJ databases">
        <title>Exploring the genomic traits of fungus-feeding bacterial genus Collimonas.</title>
        <authorList>
            <person name="Song C."/>
            <person name="Schmidt R."/>
            <person name="de Jager V."/>
            <person name="Krzyzanowska D."/>
            <person name="Jongedijk E."/>
            <person name="Cankar K."/>
            <person name="Beekwilder J."/>
            <person name="van Veen A."/>
            <person name="de Boer W."/>
            <person name="van Veen J.A."/>
            <person name="Garbeva P."/>
        </authorList>
    </citation>
    <scope>NUCLEOTIDE SEQUENCE [LARGE SCALE GENOMIC DNA]</scope>
    <source>
        <strain evidence="1 2">Ter6</strain>
    </source>
</reference>
<sequence length="38" mass="4251">MPDVSALRVPYRCGKLPAPFFVAPLRSILDISAWKHVV</sequence>
<evidence type="ECO:0000313" key="2">
    <source>
        <dbReference type="Proteomes" id="UP000072421"/>
    </source>
</evidence>
<dbReference type="Proteomes" id="UP000072421">
    <property type="component" value="Chromosome"/>
</dbReference>
<evidence type="ECO:0000313" key="1">
    <source>
        <dbReference type="EMBL" id="AMO95357.1"/>
    </source>
</evidence>
<dbReference type="AlphaFoldDB" id="A0A127PC96"/>
<protein>
    <submittedName>
        <fullName evidence="1">Uncharacterized protein</fullName>
    </submittedName>
</protein>
<name>A0A127PC96_9BURK</name>
<proteinExistence type="predicted"/>
<dbReference type="EMBL" id="CP013232">
    <property type="protein sequence ID" value="AMO95357.1"/>
    <property type="molecule type" value="Genomic_DNA"/>
</dbReference>
<organism evidence="1">
    <name type="scientific">Collimonas fungivorans</name>
    <dbReference type="NCBI Taxonomy" id="158899"/>
    <lineage>
        <taxon>Bacteria</taxon>
        <taxon>Pseudomonadati</taxon>
        <taxon>Pseudomonadota</taxon>
        <taxon>Betaproteobacteria</taxon>
        <taxon>Burkholderiales</taxon>
        <taxon>Oxalobacteraceae</taxon>
        <taxon>Collimonas</taxon>
    </lineage>
</organism>